<dbReference type="InterPro" id="IPR017871">
    <property type="entry name" value="ABC_transporter-like_CS"/>
</dbReference>
<keyword evidence="5" id="KW-0547">Nucleotide-binding</keyword>
<dbReference type="SUPFAM" id="SSF52540">
    <property type="entry name" value="P-loop containing nucleoside triphosphate hydrolases"/>
    <property type="match status" value="1"/>
</dbReference>
<feature type="transmembrane region" description="Helical" evidence="10">
    <location>
        <begin position="248"/>
        <end position="266"/>
    </location>
</feature>
<feature type="domain" description="ABC transmembrane type-1" evidence="12">
    <location>
        <begin position="19"/>
        <end position="301"/>
    </location>
</feature>
<dbReference type="InterPro" id="IPR036640">
    <property type="entry name" value="ABC1_TM_sf"/>
</dbReference>
<dbReference type="SMART" id="SM00382">
    <property type="entry name" value="AAA"/>
    <property type="match status" value="1"/>
</dbReference>
<dbReference type="InterPro" id="IPR027417">
    <property type="entry name" value="P-loop_NTPase"/>
</dbReference>
<evidence type="ECO:0000256" key="3">
    <source>
        <dbReference type="ARBA" id="ARBA00022475"/>
    </source>
</evidence>
<keyword evidence="2" id="KW-0813">Transport</keyword>
<dbReference type="PROSITE" id="PS50929">
    <property type="entry name" value="ABC_TM1F"/>
    <property type="match status" value="1"/>
</dbReference>
<evidence type="ECO:0000259" key="11">
    <source>
        <dbReference type="PROSITE" id="PS50893"/>
    </source>
</evidence>
<dbReference type="InterPro" id="IPR003439">
    <property type="entry name" value="ABC_transporter-like_ATP-bd"/>
</dbReference>
<dbReference type="PANTHER" id="PTHR43394:SF1">
    <property type="entry name" value="ATP-BINDING CASSETTE SUB-FAMILY B MEMBER 10, MITOCHONDRIAL"/>
    <property type="match status" value="1"/>
</dbReference>
<dbReference type="PROSITE" id="PS00211">
    <property type="entry name" value="ABC_TRANSPORTER_1"/>
    <property type="match status" value="1"/>
</dbReference>
<evidence type="ECO:0000256" key="4">
    <source>
        <dbReference type="ARBA" id="ARBA00022692"/>
    </source>
</evidence>
<evidence type="ECO:0000256" key="6">
    <source>
        <dbReference type="ARBA" id="ARBA00022840"/>
    </source>
</evidence>
<evidence type="ECO:0000256" key="10">
    <source>
        <dbReference type="SAM" id="Phobius"/>
    </source>
</evidence>
<sequence length="602" mass="67685">MEIFKALNEYYRDERKTIALAVLCLTLNTALGLVYPQLLRYLIDVVIGENRYGQVPFLALFVIVLISVKALFGFLYGHIGGRAGNRVALRLRNALYRKLQNLSFTFYDRSKTGDLMSKLTADLEQFRHFVAWEFGHFINFCSCIILGSLFMITINWQLTLIAMVTMPVIGFMAVRFQDRIHPAFRSIREALSRMTSAAQENISGVRTVKSFGRESFEVEKFSERNRLYQDKNIETAYIWSRYFPAMEMTANLSLVILMGAGGYLALHKMLTIGELVAFFGMIGFIIGPLWSLGYHINVYTQTKAAAERLVDLLQQYEHIRNKPDALAVPEDGFRGHVRFEEVSFSYDGVHQVLNGLNLDAPPGHIVGMLGGTGSGKTTAVLLLIRAYSVKTGLLTIDGKKLEDYRLEQLRERMAVVFQETFLFSATIWDNIAYGLNEATMEQIIAAAKLAQAHDFITELPAGYDTVVGERGLGLSGGQKQRIAIARALIRKPRILILDDATSAVDMETEHEIQMGLRTLRGTTVFIIAHRISSLQHADEILVLEEGTTVQRGTHAELLGKPGPYRETYRIQYADYLDDQQAEAKGGLYDESTEARRDQASPA</sequence>
<feature type="compositionally biased region" description="Basic and acidic residues" evidence="9">
    <location>
        <begin position="592"/>
        <end position="602"/>
    </location>
</feature>
<keyword evidence="6 13" id="KW-0067">ATP-binding</keyword>
<dbReference type="GO" id="GO:0005524">
    <property type="term" value="F:ATP binding"/>
    <property type="evidence" value="ECO:0007669"/>
    <property type="project" value="UniProtKB-KW"/>
</dbReference>
<dbReference type="KEGG" id="paun:MJA45_13025"/>
<evidence type="ECO:0000313" key="13">
    <source>
        <dbReference type="EMBL" id="WNQ13894.1"/>
    </source>
</evidence>
<dbReference type="EMBL" id="CP130318">
    <property type="protein sequence ID" value="WNQ13894.1"/>
    <property type="molecule type" value="Genomic_DNA"/>
</dbReference>
<feature type="transmembrane region" description="Helical" evidence="10">
    <location>
        <begin position="56"/>
        <end position="76"/>
    </location>
</feature>
<dbReference type="CDD" id="cd18542">
    <property type="entry name" value="ABC_6TM_YknU_like"/>
    <property type="match status" value="1"/>
</dbReference>
<comment type="subcellular location">
    <subcellularLocation>
        <location evidence="1">Cell membrane</location>
        <topology evidence="1">Multi-pass membrane protein</topology>
    </subcellularLocation>
</comment>
<evidence type="ECO:0000256" key="5">
    <source>
        <dbReference type="ARBA" id="ARBA00022741"/>
    </source>
</evidence>
<dbReference type="Gene3D" id="1.20.1560.10">
    <property type="entry name" value="ABC transporter type 1, transmembrane domain"/>
    <property type="match status" value="1"/>
</dbReference>
<evidence type="ECO:0000259" key="12">
    <source>
        <dbReference type="PROSITE" id="PS50929"/>
    </source>
</evidence>
<dbReference type="Gene3D" id="3.40.50.300">
    <property type="entry name" value="P-loop containing nucleotide triphosphate hydrolases"/>
    <property type="match status" value="1"/>
</dbReference>
<evidence type="ECO:0000256" key="7">
    <source>
        <dbReference type="ARBA" id="ARBA00022989"/>
    </source>
</evidence>
<keyword evidence="3" id="KW-1003">Cell membrane</keyword>
<keyword evidence="8 10" id="KW-0472">Membrane</keyword>
<dbReference type="InterPro" id="IPR003593">
    <property type="entry name" value="AAA+_ATPase"/>
</dbReference>
<dbReference type="InterPro" id="IPR039421">
    <property type="entry name" value="Type_1_exporter"/>
</dbReference>
<evidence type="ECO:0000256" key="2">
    <source>
        <dbReference type="ARBA" id="ARBA00022448"/>
    </source>
</evidence>
<proteinExistence type="predicted"/>
<dbReference type="GO" id="GO:0015421">
    <property type="term" value="F:ABC-type oligopeptide transporter activity"/>
    <property type="evidence" value="ECO:0007669"/>
    <property type="project" value="TreeGrafter"/>
</dbReference>
<protein>
    <submittedName>
        <fullName evidence="13">ABC transporter ATP-binding protein</fullName>
    </submittedName>
</protein>
<name>A0AA96LIE9_9BACL</name>
<dbReference type="PANTHER" id="PTHR43394">
    <property type="entry name" value="ATP-DEPENDENT PERMEASE MDL1, MITOCHONDRIAL"/>
    <property type="match status" value="1"/>
</dbReference>
<dbReference type="GO" id="GO:0016887">
    <property type="term" value="F:ATP hydrolysis activity"/>
    <property type="evidence" value="ECO:0007669"/>
    <property type="project" value="InterPro"/>
</dbReference>
<reference evidence="13 14" key="1">
    <citation type="submission" date="2022-02" db="EMBL/GenBank/DDBJ databases">
        <title>Paenibacillus sp. MBLB1776 Whole Genome Shotgun Sequencing.</title>
        <authorList>
            <person name="Hwang C.Y."/>
            <person name="Cho E.-S."/>
            <person name="Seo M.-J."/>
        </authorList>
    </citation>
    <scope>NUCLEOTIDE SEQUENCE [LARGE SCALE GENOMIC DNA]</scope>
    <source>
        <strain evidence="13 14">MBLB1776</strain>
    </source>
</reference>
<accession>A0AA96LIE9</accession>
<feature type="domain" description="ABC transporter" evidence="11">
    <location>
        <begin position="337"/>
        <end position="570"/>
    </location>
</feature>
<evidence type="ECO:0000256" key="9">
    <source>
        <dbReference type="SAM" id="MobiDB-lite"/>
    </source>
</evidence>
<evidence type="ECO:0000256" key="8">
    <source>
        <dbReference type="ARBA" id="ARBA00023136"/>
    </source>
</evidence>
<evidence type="ECO:0000313" key="14">
    <source>
        <dbReference type="Proteomes" id="UP001305702"/>
    </source>
</evidence>
<dbReference type="AlphaFoldDB" id="A0AA96LIE9"/>
<feature type="region of interest" description="Disordered" evidence="9">
    <location>
        <begin position="583"/>
        <end position="602"/>
    </location>
</feature>
<gene>
    <name evidence="13" type="ORF">MJA45_13025</name>
</gene>
<feature type="transmembrane region" description="Helical" evidence="10">
    <location>
        <begin position="134"/>
        <end position="152"/>
    </location>
</feature>
<feature type="transmembrane region" description="Helical" evidence="10">
    <location>
        <begin position="158"/>
        <end position="176"/>
    </location>
</feature>
<dbReference type="Pfam" id="PF00005">
    <property type="entry name" value="ABC_tran"/>
    <property type="match status" value="1"/>
</dbReference>
<organism evidence="13 14">
    <name type="scientific">Paenibacillus aurantius</name>
    <dbReference type="NCBI Taxonomy" id="2918900"/>
    <lineage>
        <taxon>Bacteria</taxon>
        <taxon>Bacillati</taxon>
        <taxon>Bacillota</taxon>
        <taxon>Bacilli</taxon>
        <taxon>Bacillales</taxon>
        <taxon>Paenibacillaceae</taxon>
        <taxon>Paenibacillus</taxon>
    </lineage>
</organism>
<keyword evidence="14" id="KW-1185">Reference proteome</keyword>
<dbReference type="InterPro" id="IPR011527">
    <property type="entry name" value="ABC1_TM_dom"/>
</dbReference>
<dbReference type="Proteomes" id="UP001305702">
    <property type="component" value="Chromosome"/>
</dbReference>
<dbReference type="PROSITE" id="PS50893">
    <property type="entry name" value="ABC_TRANSPORTER_2"/>
    <property type="match status" value="1"/>
</dbReference>
<dbReference type="GO" id="GO:0005886">
    <property type="term" value="C:plasma membrane"/>
    <property type="evidence" value="ECO:0007669"/>
    <property type="project" value="UniProtKB-SubCell"/>
</dbReference>
<dbReference type="SUPFAM" id="SSF90123">
    <property type="entry name" value="ABC transporter transmembrane region"/>
    <property type="match status" value="1"/>
</dbReference>
<feature type="transmembrane region" description="Helical" evidence="10">
    <location>
        <begin position="272"/>
        <end position="293"/>
    </location>
</feature>
<dbReference type="Pfam" id="PF00664">
    <property type="entry name" value="ABC_membrane"/>
    <property type="match status" value="1"/>
</dbReference>
<dbReference type="FunFam" id="3.40.50.300:FF:000221">
    <property type="entry name" value="Multidrug ABC transporter ATP-binding protein"/>
    <property type="match status" value="1"/>
</dbReference>
<evidence type="ECO:0000256" key="1">
    <source>
        <dbReference type="ARBA" id="ARBA00004651"/>
    </source>
</evidence>
<keyword evidence="4 10" id="KW-0812">Transmembrane</keyword>
<dbReference type="RefSeq" id="WP_315607675.1">
    <property type="nucleotide sequence ID" value="NZ_CP130318.1"/>
</dbReference>
<keyword evidence="7 10" id="KW-1133">Transmembrane helix</keyword>